<dbReference type="AlphaFoldDB" id="A0AAJ1RCL9"/>
<evidence type="ECO:0000256" key="6">
    <source>
        <dbReference type="ARBA" id="ARBA00022826"/>
    </source>
</evidence>
<dbReference type="GO" id="GO:0005267">
    <property type="term" value="F:potassium channel activity"/>
    <property type="evidence" value="ECO:0007669"/>
    <property type="project" value="UniProtKB-KW"/>
</dbReference>
<comment type="similarity">
    <text evidence="2">Belongs to the TMEM175 family.</text>
</comment>
<feature type="transmembrane region" description="Helical" evidence="13">
    <location>
        <begin position="103"/>
        <end position="123"/>
    </location>
</feature>
<dbReference type="Pfam" id="PF06736">
    <property type="entry name" value="TMEM175"/>
    <property type="match status" value="1"/>
</dbReference>
<evidence type="ECO:0000256" key="10">
    <source>
        <dbReference type="ARBA" id="ARBA00023136"/>
    </source>
</evidence>
<keyword evidence="9" id="KW-0406">Ion transport</keyword>
<dbReference type="InterPro" id="IPR010617">
    <property type="entry name" value="TMEM175-like"/>
</dbReference>
<evidence type="ECO:0000256" key="9">
    <source>
        <dbReference type="ARBA" id="ARBA00023065"/>
    </source>
</evidence>
<evidence type="ECO:0000256" key="8">
    <source>
        <dbReference type="ARBA" id="ARBA00022989"/>
    </source>
</evidence>
<dbReference type="PANTHER" id="PTHR31462">
    <property type="entry name" value="ENDOSOMAL/LYSOSOMAL POTASSIUM CHANNEL TMEM175"/>
    <property type="match status" value="1"/>
</dbReference>
<feature type="transmembrane region" description="Helical" evidence="13">
    <location>
        <begin position="12"/>
        <end position="28"/>
    </location>
</feature>
<evidence type="ECO:0000256" key="11">
    <source>
        <dbReference type="ARBA" id="ARBA00023303"/>
    </source>
</evidence>
<organism evidence="14 15">
    <name type="scientific">Oenococcus sicerae</name>
    <dbReference type="NCBI Taxonomy" id="2203724"/>
    <lineage>
        <taxon>Bacteria</taxon>
        <taxon>Bacillati</taxon>
        <taxon>Bacillota</taxon>
        <taxon>Bacilli</taxon>
        <taxon>Lactobacillales</taxon>
        <taxon>Lactobacillaceae</taxon>
        <taxon>Oenococcus</taxon>
    </lineage>
</organism>
<keyword evidence="7" id="KW-0630">Potassium</keyword>
<feature type="transmembrane region" description="Helical" evidence="13">
    <location>
        <begin position="40"/>
        <end position="59"/>
    </location>
</feature>
<evidence type="ECO:0000313" key="15">
    <source>
        <dbReference type="Proteomes" id="UP001167919"/>
    </source>
</evidence>
<accession>A0AAJ1RCL9</accession>
<evidence type="ECO:0000256" key="2">
    <source>
        <dbReference type="ARBA" id="ARBA00006920"/>
    </source>
</evidence>
<dbReference type="GO" id="GO:0015252">
    <property type="term" value="F:proton channel activity"/>
    <property type="evidence" value="ECO:0007669"/>
    <property type="project" value="InterPro"/>
</dbReference>
<dbReference type="GO" id="GO:0016020">
    <property type="term" value="C:membrane"/>
    <property type="evidence" value="ECO:0007669"/>
    <property type="project" value="UniProtKB-SubCell"/>
</dbReference>
<dbReference type="RefSeq" id="WP_301711215.1">
    <property type="nucleotide sequence ID" value="NZ_SDWY01000003.1"/>
</dbReference>
<dbReference type="EMBL" id="SDWY01000003">
    <property type="protein sequence ID" value="MDN6900495.1"/>
    <property type="molecule type" value="Genomic_DNA"/>
</dbReference>
<keyword evidence="6" id="KW-0631">Potassium channel</keyword>
<evidence type="ECO:0000313" key="14">
    <source>
        <dbReference type="EMBL" id="MDN6900495.1"/>
    </source>
</evidence>
<sequence length="193" mass="22011">MNKARIEAFTDAILAILVTIMVLEFHVPKTADWQSLVKENGVYFIAYVIAFADVSVSWYNHHYLLALAERINKAVYWSNMLWMFTLSLIPFAVAFISEHPTNSSPAIFYLAVNIAWALSYLNLSQQIARANNSDIAKKIQLMPIYSYLHSSWLAVYPLAFVILFFWPPIVIVMGAIEIIIAAFKSNNPEIDFK</sequence>
<proteinExistence type="inferred from homology"/>
<comment type="caution">
    <text evidence="14">The sequence shown here is derived from an EMBL/GenBank/DDBJ whole genome shotgun (WGS) entry which is preliminary data.</text>
</comment>
<evidence type="ECO:0000256" key="3">
    <source>
        <dbReference type="ARBA" id="ARBA00022448"/>
    </source>
</evidence>
<protein>
    <submittedName>
        <fullName evidence="14">DUF1211 domain-containing protein</fullName>
    </submittedName>
</protein>
<keyword evidence="4" id="KW-0633">Potassium transport</keyword>
<dbReference type="PANTHER" id="PTHR31462:SF5">
    <property type="entry name" value="ENDOSOMAL_LYSOSOMAL PROTON CHANNEL TMEM175"/>
    <property type="match status" value="1"/>
</dbReference>
<evidence type="ECO:0000256" key="5">
    <source>
        <dbReference type="ARBA" id="ARBA00022692"/>
    </source>
</evidence>
<comment type="catalytic activity">
    <reaction evidence="12">
        <text>K(+)(in) = K(+)(out)</text>
        <dbReference type="Rhea" id="RHEA:29463"/>
        <dbReference type="ChEBI" id="CHEBI:29103"/>
    </reaction>
</comment>
<name>A0AAJ1RCL9_9LACO</name>
<keyword evidence="8 13" id="KW-1133">Transmembrane helix</keyword>
<keyword evidence="5 13" id="KW-0812">Transmembrane</keyword>
<evidence type="ECO:0000256" key="7">
    <source>
        <dbReference type="ARBA" id="ARBA00022958"/>
    </source>
</evidence>
<evidence type="ECO:0000256" key="12">
    <source>
        <dbReference type="ARBA" id="ARBA00034430"/>
    </source>
</evidence>
<feature type="transmembrane region" description="Helical" evidence="13">
    <location>
        <begin position="80"/>
        <end position="97"/>
    </location>
</feature>
<evidence type="ECO:0000256" key="1">
    <source>
        <dbReference type="ARBA" id="ARBA00004141"/>
    </source>
</evidence>
<reference evidence="14" key="1">
    <citation type="submission" date="2019-01" db="EMBL/GenBank/DDBJ databases">
        <title>Oenococcus sicerae UCMA17102.</title>
        <authorList>
            <person name="Cousin F.J."/>
            <person name="Le Guellec R."/>
            <person name="Cretenet M."/>
        </authorList>
    </citation>
    <scope>NUCLEOTIDE SEQUENCE</scope>
    <source>
        <strain evidence="14">UCMA17102</strain>
    </source>
</reference>
<comment type="subcellular location">
    <subcellularLocation>
        <location evidence="1">Membrane</location>
        <topology evidence="1">Multi-pass membrane protein</topology>
    </subcellularLocation>
</comment>
<keyword evidence="10 13" id="KW-0472">Membrane</keyword>
<evidence type="ECO:0000256" key="4">
    <source>
        <dbReference type="ARBA" id="ARBA00022538"/>
    </source>
</evidence>
<gene>
    <name evidence="14" type="ORF">EVC35_05695</name>
</gene>
<keyword evidence="11" id="KW-0407">Ion channel</keyword>
<feature type="transmembrane region" description="Helical" evidence="13">
    <location>
        <begin position="144"/>
        <end position="166"/>
    </location>
</feature>
<evidence type="ECO:0000256" key="13">
    <source>
        <dbReference type="SAM" id="Phobius"/>
    </source>
</evidence>
<dbReference type="Proteomes" id="UP001167919">
    <property type="component" value="Unassembled WGS sequence"/>
</dbReference>
<keyword evidence="3" id="KW-0813">Transport</keyword>